<reference evidence="1" key="1">
    <citation type="submission" date="2014-11" db="EMBL/GenBank/DDBJ databases">
        <authorList>
            <person name="Amaro Gonzalez C."/>
        </authorList>
    </citation>
    <scope>NUCLEOTIDE SEQUENCE</scope>
</reference>
<dbReference type="EMBL" id="GBXM01051609">
    <property type="protein sequence ID" value="JAH56968.1"/>
    <property type="molecule type" value="Transcribed_RNA"/>
</dbReference>
<protein>
    <submittedName>
        <fullName evidence="1">Uncharacterized protein</fullName>
    </submittedName>
</protein>
<organism evidence="1">
    <name type="scientific">Anguilla anguilla</name>
    <name type="common">European freshwater eel</name>
    <name type="synonym">Muraena anguilla</name>
    <dbReference type="NCBI Taxonomy" id="7936"/>
    <lineage>
        <taxon>Eukaryota</taxon>
        <taxon>Metazoa</taxon>
        <taxon>Chordata</taxon>
        <taxon>Craniata</taxon>
        <taxon>Vertebrata</taxon>
        <taxon>Euteleostomi</taxon>
        <taxon>Actinopterygii</taxon>
        <taxon>Neopterygii</taxon>
        <taxon>Teleostei</taxon>
        <taxon>Anguilliformes</taxon>
        <taxon>Anguillidae</taxon>
        <taxon>Anguilla</taxon>
    </lineage>
</organism>
<name>A0A0E9TW63_ANGAN</name>
<sequence length="29" mass="3190">MSLLPHGNWGSCAEGCRFSSKVEHCRSPL</sequence>
<evidence type="ECO:0000313" key="1">
    <source>
        <dbReference type="EMBL" id="JAH56968.1"/>
    </source>
</evidence>
<dbReference type="AlphaFoldDB" id="A0A0E9TW63"/>
<reference evidence="1" key="2">
    <citation type="journal article" date="2015" name="Fish Shellfish Immunol.">
        <title>Early steps in the European eel (Anguilla anguilla)-Vibrio vulnificus interaction in the gills: Role of the RtxA13 toxin.</title>
        <authorList>
            <person name="Callol A."/>
            <person name="Pajuelo D."/>
            <person name="Ebbesson L."/>
            <person name="Teles M."/>
            <person name="MacKenzie S."/>
            <person name="Amaro C."/>
        </authorList>
    </citation>
    <scope>NUCLEOTIDE SEQUENCE</scope>
</reference>
<accession>A0A0E9TW63</accession>
<proteinExistence type="predicted"/>